<proteinExistence type="predicted"/>
<evidence type="ECO:0000256" key="3">
    <source>
        <dbReference type="ARBA" id="ARBA00022679"/>
    </source>
</evidence>
<feature type="transmembrane region" description="Helical" evidence="6">
    <location>
        <begin position="25"/>
        <end position="48"/>
    </location>
</feature>
<dbReference type="EC" id="2.7.13.3" evidence="2"/>
<dbReference type="PANTHER" id="PTHR42878">
    <property type="entry name" value="TWO-COMPONENT HISTIDINE KINASE"/>
    <property type="match status" value="1"/>
</dbReference>
<keyword evidence="6" id="KW-0472">Membrane</keyword>
<sequence>MRARGDENSKAAATPPPVLSRRSPFLARSSALVLISMMMLAALTHLITSYRQETDHGRRLLSTITRALALEVDGRLRGVAGLLDEVAAAVRDTRWDDPPERQRVAGRMAGYPDLRWVGAVSPQGRLRPDTLPDIGVPPGGLDIRDRAYLRQTACNAQARLSVGQPVLGRATGTRTLHLALPVWSARRQACLGLVVAAINPDGLAALLSAALPDPEGHAAILSRAGRVIAQRPDAPAAYGGMWRDAPLLAQAFGHGPEEGVLTVPDGPGRPARLLGYRLLPEYGLVVTAALPLPGLLSSWRGMALVEVPLLLALSVALYLWAHATDRRRRAVFDQQIALERAVSERTALLEASKSLAEHRAARLAQVNDKLMHLARITAHHLQEPVRPIVSFTQLARRDLLQDPGLAASPASRAIDEHLAYVERAGRRLKDILREFHRYTTLLTRAPQLRDCDLAQLIARHLAALREDLAAIGAEAAVGPLPCVRVDVEMLGQLVAELLSNAIKYRSPERPLRLSITGGSDAAGWWLGIADNGRGLPKIGRQHLFEPFSRFQSEETGAIGLGLAVCREVADMHGGSITPATLETGTRFTLRVPHPRSGE</sequence>
<dbReference type="Gene3D" id="3.30.450.20">
    <property type="entry name" value="PAS domain"/>
    <property type="match status" value="2"/>
</dbReference>
<dbReference type="GO" id="GO:0030295">
    <property type="term" value="F:protein kinase activator activity"/>
    <property type="evidence" value="ECO:0007669"/>
    <property type="project" value="TreeGrafter"/>
</dbReference>
<dbReference type="GO" id="GO:0004673">
    <property type="term" value="F:protein histidine kinase activity"/>
    <property type="evidence" value="ECO:0007669"/>
    <property type="project" value="UniProtKB-EC"/>
</dbReference>
<keyword evidence="4" id="KW-0418">Kinase</keyword>
<keyword evidence="6" id="KW-1133">Transmembrane helix</keyword>
<keyword evidence="3 8" id="KW-0808">Transferase</keyword>
<accession>A0A1J5QWY0</accession>
<dbReference type="InterPro" id="IPR004358">
    <property type="entry name" value="Sig_transdc_His_kin-like_C"/>
</dbReference>
<feature type="region of interest" description="Disordered" evidence="5">
    <location>
        <begin position="1"/>
        <end position="20"/>
    </location>
</feature>
<dbReference type="GO" id="GO:0000156">
    <property type="term" value="F:phosphorelay response regulator activity"/>
    <property type="evidence" value="ECO:0007669"/>
    <property type="project" value="TreeGrafter"/>
</dbReference>
<name>A0A1J5QWY0_9ZZZZ</name>
<dbReference type="SUPFAM" id="SSF55874">
    <property type="entry name" value="ATPase domain of HSP90 chaperone/DNA topoisomerase II/histidine kinase"/>
    <property type="match status" value="1"/>
</dbReference>
<evidence type="ECO:0000313" key="8">
    <source>
        <dbReference type="EMBL" id="OIQ88072.1"/>
    </source>
</evidence>
<comment type="catalytic activity">
    <reaction evidence="1">
        <text>ATP + protein L-histidine = ADP + protein N-phospho-L-histidine.</text>
        <dbReference type="EC" id="2.7.13.3"/>
    </reaction>
</comment>
<dbReference type="InterPro" id="IPR003594">
    <property type="entry name" value="HATPase_dom"/>
</dbReference>
<evidence type="ECO:0000256" key="1">
    <source>
        <dbReference type="ARBA" id="ARBA00000085"/>
    </source>
</evidence>
<gene>
    <name evidence="8" type="primary">bphP_1</name>
    <name evidence="8" type="ORF">GALL_300380</name>
</gene>
<dbReference type="CDD" id="cd12915">
    <property type="entry name" value="PDC2_DGC_like"/>
    <property type="match status" value="1"/>
</dbReference>
<dbReference type="GO" id="GO:0007234">
    <property type="term" value="P:osmosensory signaling via phosphorelay pathway"/>
    <property type="evidence" value="ECO:0007669"/>
    <property type="project" value="TreeGrafter"/>
</dbReference>
<dbReference type="AlphaFoldDB" id="A0A1J5QWY0"/>
<keyword evidence="6" id="KW-0812">Transmembrane</keyword>
<dbReference type="PROSITE" id="PS50109">
    <property type="entry name" value="HIS_KIN"/>
    <property type="match status" value="1"/>
</dbReference>
<dbReference type="SMART" id="SM00387">
    <property type="entry name" value="HATPase_c"/>
    <property type="match status" value="1"/>
</dbReference>
<evidence type="ECO:0000256" key="5">
    <source>
        <dbReference type="SAM" id="MobiDB-lite"/>
    </source>
</evidence>
<dbReference type="InterPro" id="IPR036890">
    <property type="entry name" value="HATPase_C_sf"/>
</dbReference>
<evidence type="ECO:0000256" key="2">
    <source>
        <dbReference type="ARBA" id="ARBA00012438"/>
    </source>
</evidence>
<evidence type="ECO:0000259" key="7">
    <source>
        <dbReference type="PROSITE" id="PS50109"/>
    </source>
</evidence>
<dbReference type="PANTHER" id="PTHR42878:SF15">
    <property type="entry name" value="BACTERIOPHYTOCHROME"/>
    <property type="match status" value="1"/>
</dbReference>
<dbReference type="CDD" id="cd12914">
    <property type="entry name" value="PDC1_DGC_like"/>
    <property type="match status" value="1"/>
</dbReference>
<dbReference type="Pfam" id="PF02518">
    <property type="entry name" value="HATPase_c"/>
    <property type="match status" value="1"/>
</dbReference>
<dbReference type="Gene3D" id="3.30.565.10">
    <property type="entry name" value="Histidine kinase-like ATPase, C-terminal domain"/>
    <property type="match status" value="1"/>
</dbReference>
<reference evidence="8" key="1">
    <citation type="submission" date="2016-10" db="EMBL/GenBank/DDBJ databases">
        <title>Sequence of Gallionella enrichment culture.</title>
        <authorList>
            <person name="Poehlein A."/>
            <person name="Muehling M."/>
            <person name="Daniel R."/>
        </authorList>
    </citation>
    <scope>NUCLEOTIDE SEQUENCE</scope>
</reference>
<organism evidence="8">
    <name type="scientific">mine drainage metagenome</name>
    <dbReference type="NCBI Taxonomy" id="410659"/>
    <lineage>
        <taxon>unclassified sequences</taxon>
        <taxon>metagenomes</taxon>
        <taxon>ecological metagenomes</taxon>
    </lineage>
</organism>
<comment type="caution">
    <text evidence="8">The sequence shown here is derived from an EMBL/GenBank/DDBJ whole genome shotgun (WGS) entry which is preliminary data.</text>
</comment>
<dbReference type="InterPro" id="IPR005467">
    <property type="entry name" value="His_kinase_dom"/>
</dbReference>
<feature type="domain" description="Histidine kinase" evidence="7">
    <location>
        <begin position="376"/>
        <end position="595"/>
    </location>
</feature>
<dbReference type="PRINTS" id="PR00344">
    <property type="entry name" value="BCTRLSENSOR"/>
</dbReference>
<dbReference type="InterPro" id="IPR050351">
    <property type="entry name" value="BphY/WalK/GraS-like"/>
</dbReference>
<dbReference type="EMBL" id="MLJW01000389">
    <property type="protein sequence ID" value="OIQ88072.1"/>
    <property type="molecule type" value="Genomic_DNA"/>
</dbReference>
<evidence type="ECO:0000256" key="4">
    <source>
        <dbReference type="ARBA" id="ARBA00022777"/>
    </source>
</evidence>
<protein>
    <recommendedName>
        <fullName evidence="2">histidine kinase</fullName>
        <ecNumber evidence="2">2.7.13.3</ecNumber>
    </recommendedName>
</protein>
<dbReference type="CDD" id="cd00075">
    <property type="entry name" value="HATPase"/>
    <property type="match status" value="1"/>
</dbReference>
<evidence type="ECO:0000256" key="6">
    <source>
        <dbReference type="SAM" id="Phobius"/>
    </source>
</evidence>